<dbReference type="InterPro" id="IPR000415">
    <property type="entry name" value="Nitroreductase-like"/>
</dbReference>
<dbReference type="SUPFAM" id="SSF55469">
    <property type="entry name" value="FMN-dependent nitroreductase-like"/>
    <property type="match status" value="1"/>
</dbReference>
<dbReference type="EMBL" id="DRSQ01000152">
    <property type="protein sequence ID" value="HHE32481.1"/>
    <property type="molecule type" value="Genomic_DNA"/>
</dbReference>
<dbReference type="InterPro" id="IPR052544">
    <property type="entry name" value="Bacteriocin_Proc_Enz"/>
</dbReference>
<evidence type="ECO:0000313" key="2">
    <source>
        <dbReference type="EMBL" id="HHE32481.1"/>
    </source>
</evidence>
<dbReference type="PANTHER" id="PTHR43745">
    <property type="entry name" value="NITROREDUCTASE MJ1384-RELATED"/>
    <property type="match status" value="1"/>
</dbReference>
<gene>
    <name evidence="2" type="ORF">ENL07_07615</name>
</gene>
<dbReference type="Pfam" id="PF00881">
    <property type="entry name" value="Nitroreductase"/>
    <property type="match status" value="1"/>
</dbReference>
<accession>A0A7C5HFG4</accession>
<dbReference type="InterPro" id="IPR020051">
    <property type="entry name" value="SagB-type_dehydrogenase"/>
</dbReference>
<dbReference type="CDD" id="cd02142">
    <property type="entry name" value="McbC_SagB-like_oxidoreductase"/>
    <property type="match status" value="1"/>
</dbReference>
<feature type="domain" description="Nitroreductase" evidence="1">
    <location>
        <begin position="68"/>
        <end position="250"/>
    </location>
</feature>
<dbReference type="NCBIfam" id="TIGR03605">
    <property type="entry name" value="antibiot_sagB"/>
    <property type="match status" value="1"/>
</dbReference>
<dbReference type="AlphaFoldDB" id="A0A7C5HFG4"/>
<evidence type="ECO:0000259" key="1">
    <source>
        <dbReference type="Pfam" id="PF00881"/>
    </source>
</evidence>
<comment type="caution">
    <text evidence="2">The sequence shown here is derived from an EMBL/GenBank/DDBJ whole genome shotgun (WGS) entry which is preliminary data.</text>
</comment>
<dbReference type="InterPro" id="IPR029479">
    <property type="entry name" value="Nitroreductase"/>
</dbReference>
<organism evidence="2">
    <name type="scientific">Chlorobaculum parvum</name>
    <dbReference type="NCBI Taxonomy" id="274539"/>
    <lineage>
        <taxon>Bacteria</taxon>
        <taxon>Pseudomonadati</taxon>
        <taxon>Chlorobiota</taxon>
        <taxon>Chlorobiia</taxon>
        <taxon>Chlorobiales</taxon>
        <taxon>Chlorobiaceae</taxon>
        <taxon>Chlorobaculum</taxon>
    </lineage>
</organism>
<dbReference type="Gene3D" id="3.40.109.10">
    <property type="entry name" value="NADH Oxidase"/>
    <property type="match status" value="1"/>
</dbReference>
<dbReference type="Proteomes" id="UP000886058">
    <property type="component" value="Unassembled WGS sequence"/>
</dbReference>
<reference evidence="2" key="1">
    <citation type="journal article" date="2020" name="mSystems">
        <title>Genome- and Community-Level Interaction Insights into Carbon Utilization and Element Cycling Functions of Hydrothermarchaeota in Hydrothermal Sediment.</title>
        <authorList>
            <person name="Zhou Z."/>
            <person name="Liu Y."/>
            <person name="Xu W."/>
            <person name="Pan J."/>
            <person name="Luo Z.H."/>
            <person name="Li M."/>
        </authorList>
    </citation>
    <scope>NUCLEOTIDE SEQUENCE [LARGE SCALE GENOMIC DNA]</scope>
    <source>
        <strain evidence="2">HyVt-633</strain>
    </source>
</reference>
<dbReference type="GO" id="GO:0016491">
    <property type="term" value="F:oxidoreductase activity"/>
    <property type="evidence" value="ECO:0007669"/>
    <property type="project" value="InterPro"/>
</dbReference>
<name>A0A7C5HFG4_9CHLB</name>
<sequence>MNKQLIDHYREFLKDSIRQKIDFSQTDQIRRVPPPPIQKPIPEGAETIPLPRIDKAKSAGSIELWSAIAQRESYRFYSEEPLNFDELSMLLWATQGVRLKLDAGHALRTAPSAGCRHAFETYLCVLNVEGLEQGIYRYLPLEHALLFSHALEQLESRIIHATLGQRFTGDAAVTFVWTALPYRMEWRYSLAAHKVIALDAGHVCQNLYLACEAIAAGTCAIAAYHQDRMDKLIDVDGKEEFTIYLAPVGKKA</sequence>
<protein>
    <submittedName>
        <fullName evidence="2">SagB/ThcOx family dehydrogenase</fullName>
    </submittedName>
</protein>
<proteinExistence type="predicted"/>
<dbReference type="PANTHER" id="PTHR43745:SF2">
    <property type="entry name" value="NITROREDUCTASE MJ1384-RELATED"/>
    <property type="match status" value="1"/>
</dbReference>